<dbReference type="AlphaFoldDB" id="A0A836B8T8"/>
<feature type="compositionally biased region" description="Basic and acidic residues" evidence="1">
    <location>
        <begin position="1"/>
        <end position="10"/>
    </location>
</feature>
<feature type="compositionally biased region" description="Low complexity" evidence="1">
    <location>
        <begin position="165"/>
        <end position="176"/>
    </location>
</feature>
<comment type="caution">
    <text evidence="2">The sequence shown here is derived from an EMBL/GenBank/DDBJ whole genome shotgun (WGS) entry which is preliminary data.</text>
</comment>
<feature type="region of interest" description="Disordered" evidence="1">
    <location>
        <begin position="82"/>
        <end position="182"/>
    </location>
</feature>
<gene>
    <name evidence="2" type="ORF">HYH02_004479</name>
</gene>
<protein>
    <submittedName>
        <fullName evidence="2">Uncharacterized protein</fullName>
    </submittedName>
</protein>
<proteinExistence type="predicted"/>
<dbReference type="Proteomes" id="UP000613740">
    <property type="component" value="Unassembled WGS sequence"/>
</dbReference>
<dbReference type="OrthoDB" id="544890at2759"/>
<accession>A0A836B8T8</accession>
<sequence length="203" mass="20783">MRRRLEDSRPSKRSKLPAPLGRAGAGGVPFVPVDRFRYAVVGELEAGAKGFVVTCNFRKEKSATREASQLLRRYMPAHLFPPPPQPELVPASQAVPQGPQGMVEAQPAAGAAAGAGKEVGAEAQQEVPGGRKAAAAAAKEDEEVEGDAESGGSSDDDSEEGQDPAGVGAAAAGAGAADHHPEPSALGLAKVIAIIAPWRRPSV</sequence>
<name>A0A836B8T8_9CHLO</name>
<evidence type="ECO:0000313" key="2">
    <source>
        <dbReference type="EMBL" id="KAG2450639.1"/>
    </source>
</evidence>
<dbReference type="EMBL" id="JAEHOD010000010">
    <property type="protein sequence ID" value="KAG2450639.1"/>
    <property type="molecule type" value="Genomic_DNA"/>
</dbReference>
<evidence type="ECO:0000256" key="1">
    <source>
        <dbReference type="SAM" id="MobiDB-lite"/>
    </source>
</evidence>
<feature type="region of interest" description="Disordered" evidence="1">
    <location>
        <begin position="1"/>
        <end position="26"/>
    </location>
</feature>
<feature type="compositionally biased region" description="Low complexity" evidence="1">
    <location>
        <begin position="104"/>
        <end position="126"/>
    </location>
</feature>
<reference evidence="2" key="1">
    <citation type="journal article" date="2020" name="bioRxiv">
        <title>Comparative genomics of Chlamydomonas.</title>
        <authorList>
            <person name="Craig R.J."/>
            <person name="Hasan A.R."/>
            <person name="Ness R.W."/>
            <person name="Keightley P.D."/>
        </authorList>
    </citation>
    <scope>NUCLEOTIDE SEQUENCE</scope>
    <source>
        <strain evidence="2">CCAP 11/173</strain>
    </source>
</reference>
<evidence type="ECO:0000313" key="3">
    <source>
        <dbReference type="Proteomes" id="UP000613740"/>
    </source>
</evidence>
<feature type="compositionally biased region" description="Acidic residues" evidence="1">
    <location>
        <begin position="140"/>
        <end position="162"/>
    </location>
</feature>
<keyword evidence="3" id="KW-1185">Reference proteome</keyword>
<organism evidence="2 3">
    <name type="scientific">Chlamydomonas schloesseri</name>
    <dbReference type="NCBI Taxonomy" id="2026947"/>
    <lineage>
        <taxon>Eukaryota</taxon>
        <taxon>Viridiplantae</taxon>
        <taxon>Chlorophyta</taxon>
        <taxon>core chlorophytes</taxon>
        <taxon>Chlorophyceae</taxon>
        <taxon>CS clade</taxon>
        <taxon>Chlamydomonadales</taxon>
        <taxon>Chlamydomonadaceae</taxon>
        <taxon>Chlamydomonas</taxon>
    </lineage>
</organism>